<dbReference type="AlphaFoldDB" id="A0A1H4KVS1"/>
<sequence>MSLIDVGLPTIGVPSVAPVIPFPVIPALILGVVSQWASTAGETSWMRDSARNITAHSTAAYLGAWGIATIVAATATLFVPSGDILLIVRDFAGLALMALGAQALGAGRYSGAFPPAYVLVACLFARSRTGEINFWAWPLDRNPSSTFGIITILLCAVLTIIYIKRRQAILGHVPST</sequence>
<gene>
    <name evidence="2" type="ORF">SAMN04489745_0818</name>
</gene>
<dbReference type="EMBL" id="FNSN01000003">
    <property type="protein sequence ID" value="SEB62630.1"/>
    <property type="molecule type" value="Genomic_DNA"/>
</dbReference>
<feature type="transmembrane region" description="Helical" evidence="1">
    <location>
        <begin position="143"/>
        <end position="163"/>
    </location>
</feature>
<accession>A0A1H4KVS1</accession>
<keyword evidence="3" id="KW-1185">Reference proteome</keyword>
<dbReference type="STRING" id="156980.SAMN04489745_0818"/>
<evidence type="ECO:0000313" key="3">
    <source>
        <dbReference type="Proteomes" id="UP000182652"/>
    </source>
</evidence>
<organism evidence="2 3">
    <name type="scientific">Arthrobacter woluwensis</name>
    <dbReference type="NCBI Taxonomy" id="156980"/>
    <lineage>
        <taxon>Bacteria</taxon>
        <taxon>Bacillati</taxon>
        <taxon>Actinomycetota</taxon>
        <taxon>Actinomycetes</taxon>
        <taxon>Micrococcales</taxon>
        <taxon>Micrococcaceae</taxon>
        <taxon>Arthrobacter</taxon>
    </lineage>
</organism>
<protein>
    <submittedName>
        <fullName evidence="2">Uncharacterized protein</fullName>
    </submittedName>
</protein>
<name>A0A1H4KVS1_9MICC</name>
<evidence type="ECO:0000256" key="1">
    <source>
        <dbReference type="SAM" id="Phobius"/>
    </source>
</evidence>
<reference evidence="2 3" key="1">
    <citation type="submission" date="2016-10" db="EMBL/GenBank/DDBJ databases">
        <authorList>
            <person name="de Groot N.N."/>
        </authorList>
    </citation>
    <scope>NUCLEOTIDE SEQUENCE [LARGE SCALE GENOMIC DNA]</scope>
    <source>
        <strain evidence="2 3">DSM 10495</strain>
    </source>
</reference>
<feature type="transmembrane region" description="Helical" evidence="1">
    <location>
        <begin position="59"/>
        <end position="78"/>
    </location>
</feature>
<keyword evidence="1" id="KW-0812">Transmembrane</keyword>
<keyword evidence="1" id="KW-0472">Membrane</keyword>
<feature type="transmembrane region" description="Helical" evidence="1">
    <location>
        <begin position="20"/>
        <end position="38"/>
    </location>
</feature>
<dbReference type="Proteomes" id="UP000182652">
    <property type="component" value="Unassembled WGS sequence"/>
</dbReference>
<proteinExistence type="predicted"/>
<evidence type="ECO:0000313" key="2">
    <source>
        <dbReference type="EMBL" id="SEB62630.1"/>
    </source>
</evidence>
<keyword evidence="1" id="KW-1133">Transmembrane helix</keyword>